<name>A0A5B7GEU5_PORTR</name>
<organism evidence="4 5">
    <name type="scientific">Portunus trituberculatus</name>
    <name type="common">Swimming crab</name>
    <name type="synonym">Neptunus trituberculatus</name>
    <dbReference type="NCBI Taxonomy" id="210409"/>
    <lineage>
        <taxon>Eukaryota</taxon>
        <taxon>Metazoa</taxon>
        <taxon>Ecdysozoa</taxon>
        <taxon>Arthropoda</taxon>
        <taxon>Crustacea</taxon>
        <taxon>Multicrustacea</taxon>
        <taxon>Malacostraca</taxon>
        <taxon>Eumalacostraca</taxon>
        <taxon>Eucarida</taxon>
        <taxon>Decapoda</taxon>
        <taxon>Pleocyemata</taxon>
        <taxon>Brachyura</taxon>
        <taxon>Eubrachyura</taxon>
        <taxon>Portunoidea</taxon>
        <taxon>Portunidae</taxon>
        <taxon>Portuninae</taxon>
        <taxon>Portunus</taxon>
    </lineage>
</organism>
<dbReference type="Gene3D" id="2.30.30.40">
    <property type="entry name" value="SH3 Domains"/>
    <property type="match status" value="1"/>
</dbReference>
<dbReference type="GO" id="GO:0005737">
    <property type="term" value="C:cytoplasm"/>
    <property type="evidence" value="ECO:0007669"/>
    <property type="project" value="TreeGrafter"/>
</dbReference>
<dbReference type="PRINTS" id="PR00452">
    <property type="entry name" value="SH3DOMAIN"/>
</dbReference>
<dbReference type="SUPFAM" id="SSF50044">
    <property type="entry name" value="SH3-domain"/>
    <property type="match status" value="1"/>
</dbReference>
<dbReference type="PROSITE" id="PS50002">
    <property type="entry name" value="SH3"/>
    <property type="match status" value="1"/>
</dbReference>
<sequence>MMRPLFTFHRLPIQVKAKYRYTAQNADELTFPRHAIIQNVNKVETEWWKGDYEGLQQHWFPANHVEEIQGEDSFMFGDLQKGNLDLRGAEAAVEPYEEDNPWGIRFIIRQVLGVVIPFSRET</sequence>
<dbReference type="Proteomes" id="UP000324222">
    <property type="component" value="Unassembled WGS sequence"/>
</dbReference>
<dbReference type="PANTHER" id="PTHR46026:SF1">
    <property type="entry name" value="RHO-TYPE GUANINE NUCLEOTIDE EXCHANGE FACTOR, ISOFORM F"/>
    <property type="match status" value="1"/>
</dbReference>
<evidence type="ECO:0000256" key="1">
    <source>
        <dbReference type="ARBA" id="ARBA00022443"/>
    </source>
</evidence>
<evidence type="ECO:0000256" key="2">
    <source>
        <dbReference type="PROSITE-ProRule" id="PRU00192"/>
    </source>
</evidence>
<feature type="domain" description="SH3" evidence="3">
    <location>
        <begin position="10"/>
        <end position="70"/>
    </location>
</feature>
<comment type="caution">
    <text evidence="4">The sequence shown here is derived from an EMBL/GenBank/DDBJ whole genome shotgun (WGS) entry which is preliminary data.</text>
</comment>
<evidence type="ECO:0000313" key="4">
    <source>
        <dbReference type="EMBL" id="MPC55064.1"/>
    </source>
</evidence>
<dbReference type="InterPro" id="IPR036028">
    <property type="entry name" value="SH3-like_dom_sf"/>
</dbReference>
<dbReference type="AlphaFoldDB" id="A0A5B7GEU5"/>
<keyword evidence="5" id="KW-1185">Reference proteome</keyword>
<dbReference type="PANTHER" id="PTHR46026">
    <property type="entry name" value="RHO-TYPE GUANINE NUCLEOTIDE EXCHANGE FACTOR, ISOFORM F"/>
    <property type="match status" value="1"/>
</dbReference>
<gene>
    <name evidence="4" type="primary">PLCG1_0</name>
    <name evidence="4" type="ORF">E2C01_048996</name>
</gene>
<dbReference type="GO" id="GO:0005085">
    <property type="term" value="F:guanyl-nucleotide exchange factor activity"/>
    <property type="evidence" value="ECO:0007669"/>
    <property type="project" value="TreeGrafter"/>
</dbReference>
<reference evidence="4 5" key="1">
    <citation type="submission" date="2019-05" db="EMBL/GenBank/DDBJ databases">
        <title>Another draft genome of Portunus trituberculatus and its Hox gene families provides insights of decapod evolution.</title>
        <authorList>
            <person name="Jeong J.-H."/>
            <person name="Song I."/>
            <person name="Kim S."/>
            <person name="Choi T."/>
            <person name="Kim D."/>
            <person name="Ryu S."/>
            <person name="Kim W."/>
        </authorList>
    </citation>
    <scope>NUCLEOTIDE SEQUENCE [LARGE SCALE GENOMIC DNA]</scope>
    <source>
        <tissue evidence="4">Muscle</tissue>
    </source>
</reference>
<dbReference type="FunFam" id="2.30.30.40:FF:000119">
    <property type="entry name" value="1-phosphatidylinositol 4,5-bisphosphate phosphodiesterase gamma"/>
    <property type="match status" value="1"/>
</dbReference>
<dbReference type="Pfam" id="PF00018">
    <property type="entry name" value="SH3_1"/>
    <property type="match status" value="1"/>
</dbReference>
<dbReference type="EMBL" id="VSRR010012858">
    <property type="protein sequence ID" value="MPC55064.1"/>
    <property type="molecule type" value="Genomic_DNA"/>
</dbReference>
<proteinExistence type="predicted"/>
<protein>
    <submittedName>
        <fullName evidence="4">1-phosphatidylinositol 4,5-bisphosphate phosphodiesterase gamma-1</fullName>
    </submittedName>
</protein>
<accession>A0A5B7GEU5</accession>
<evidence type="ECO:0000313" key="5">
    <source>
        <dbReference type="Proteomes" id="UP000324222"/>
    </source>
</evidence>
<dbReference type="InterPro" id="IPR001452">
    <property type="entry name" value="SH3_domain"/>
</dbReference>
<dbReference type="SMART" id="SM00326">
    <property type="entry name" value="SH3"/>
    <property type="match status" value="1"/>
</dbReference>
<dbReference type="OrthoDB" id="269822at2759"/>
<evidence type="ECO:0000259" key="3">
    <source>
        <dbReference type="PROSITE" id="PS50002"/>
    </source>
</evidence>
<keyword evidence="1 2" id="KW-0728">SH3 domain</keyword>